<keyword evidence="1" id="KW-1133">Transmembrane helix</keyword>
<keyword evidence="1" id="KW-0472">Membrane</keyword>
<dbReference type="OrthoDB" id="3687473at2759"/>
<organism evidence="2 3">
    <name type="scientific">Pleomassaria siparia CBS 279.74</name>
    <dbReference type="NCBI Taxonomy" id="1314801"/>
    <lineage>
        <taxon>Eukaryota</taxon>
        <taxon>Fungi</taxon>
        <taxon>Dikarya</taxon>
        <taxon>Ascomycota</taxon>
        <taxon>Pezizomycotina</taxon>
        <taxon>Dothideomycetes</taxon>
        <taxon>Pleosporomycetidae</taxon>
        <taxon>Pleosporales</taxon>
        <taxon>Pleomassariaceae</taxon>
        <taxon>Pleomassaria</taxon>
    </lineage>
</organism>
<feature type="transmembrane region" description="Helical" evidence="1">
    <location>
        <begin position="78"/>
        <end position="99"/>
    </location>
</feature>
<name>A0A6G1KTI9_9PLEO</name>
<sequence length="100" mass="11201">PYTDTPSAHSEDDVALAHLYPYPTEAPPAYHVVVRQSYRDTVVAHIPTNFTGWPENTDEEAARDIEEADEARFTVERVIAGLIVSMILVLIAALMVWHIL</sequence>
<accession>A0A6G1KTI9</accession>
<evidence type="ECO:0000313" key="3">
    <source>
        <dbReference type="Proteomes" id="UP000799428"/>
    </source>
</evidence>
<protein>
    <submittedName>
        <fullName evidence="2">Uncharacterized protein</fullName>
    </submittedName>
</protein>
<dbReference type="Proteomes" id="UP000799428">
    <property type="component" value="Unassembled WGS sequence"/>
</dbReference>
<feature type="non-terminal residue" evidence="2">
    <location>
        <position position="100"/>
    </location>
</feature>
<evidence type="ECO:0000313" key="2">
    <source>
        <dbReference type="EMBL" id="KAF2715637.1"/>
    </source>
</evidence>
<dbReference type="AlphaFoldDB" id="A0A6G1KTI9"/>
<gene>
    <name evidence="2" type="ORF">K504DRAFT_358727</name>
</gene>
<feature type="non-terminal residue" evidence="2">
    <location>
        <position position="1"/>
    </location>
</feature>
<reference evidence="2" key="1">
    <citation type="journal article" date="2020" name="Stud. Mycol.">
        <title>101 Dothideomycetes genomes: a test case for predicting lifestyles and emergence of pathogens.</title>
        <authorList>
            <person name="Haridas S."/>
            <person name="Albert R."/>
            <person name="Binder M."/>
            <person name="Bloem J."/>
            <person name="Labutti K."/>
            <person name="Salamov A."/>
            <person name="Andreopoulos B."/>
            <person name="Baker S."/>
            <person name="Barry K."/>
            <person name="Bills G."/>
            <person name="Bluhm B."/>
            <person name="Cannon C."/>
            <person name="Castanera R."/>
            <person name="Culley D."/>
            <person name="Daum C."/>
            <person name="Ezra D."/>
            <person name="Gonzalez J."/>
            <person name="Henrissat B."/>
            <person name="Kuo A."/>
            <person name="Liang C."/>
            <person name="Lipzen A."/>
            <person name="Lutzoni F."/>
            <person name="Magnuson J."/>
            <person name="Mondo S."/>
            <person name="Nolan M."/>
            <person name="Ohm R."/>
            <person name="Pangilinan J."/>
            <person name="Park H.-J."/>
            <person name="Ramirez L."/>
            <person name="Alfaro M."/>
            <person name="Sun H."/>
            <person name="Tritt A."/>
            <person name="Yoshinaga Y."/>
            <person name="Zwiers L.-H."/>
            <person name="Turgeon B."/>
            <person name="Goodwin S."/>
            <person name="Spatafora J."/>
            <person name="Crous P."/>
            <person name="Grigoriev I."/>
        </authorList>
    </citation>
    <scope>NUCLEOTIDE SEQUENCE</scope>
    <source>
        <strain evidence="2">CBS 279.74</strain>
    </source>
</reference>
<keyword evidence="3" id="KW-1185">Reference proteome</keyword>
<keyword evidence="1" id="KW-0812">Transmembrane</keyword>
<proteinExistence type="predicted"/>
<dbReference type="EMBL" id="MU005764">
    <property type="protein sequence ID" value="KAF2715637.1"/>
    <property type="molecule type" value="Genomic_DNA"/>
</dbReference>
<evidence type="ECO:0000256" key="1">
    <source>
        <dbReference type="SAM" id="Phobius"/>
    </source>
</evidence>